<evidence type="ECO:0000259" key="2">
    <source>
        <dbReference type="Pfam" id="PF02719"/>
    </source>
</evidence>
<dbReference type="InterPro" id="IPR036291">
    <property type="entry name" value="NAD(P)-bd_dom_sf"/>
</dbReference>
<dbReference type="SUPFAM" id="SSF51735">
    <property type="entry name" value="NAD(P)-binding Rossmann-fold domains"/>
    <property type="match status" value="1"/>
</dbReference>
<dbReference type="InterPro" id="IPR051203">
    <property type="entry name" value="Polysaccharide_Synthase-Rel"/>
</dbReference>
<dbReference type="PANTHER" id="PTHR43318:SF1">
    <property type="entry name" value="POLYSACCHARIDE BIOSYNTHESIS PROTEIN EPSC-RELATED"/>
    <property type="match status" value="1"/>
</dbReference>
<dbReference type="Proteomes" id="UP001319104">
    <property type="component" value="Unassembled WGS sequence"/>
</dbReference>
<dbReference type="EMBL" id="JAHCMY010000002">
    <property type="protein sequence ID" value="MBS9523314.1"/>
    <property type="molecule type" value="Genomic_DNA"/>
</dbReference>
<name>A0AAP2CGP4_9BACT</name>
<evidence type="ECO:0000313" key="4">
    <source>
        <dbReference type="Proteomes" id="UP001319104"/>
    </source>
</evidence>
<evidence type="ECO:0000256" key="1">
    <source>
        <dbReference type="ARBA" id="ARBA00007430"/>
    </source>
</evidence>
<organism evidence="3 4">
    <name type="scientific">Litoribacter ruber</name>
    <dbReference type="NCBI Taxonomy" id="702568"/>
    <lineage>
        <taxon>Bacteria</taxon>
        <taxon>Pseudomonadati</taxon>
        <taxon>Bacteroidota</taxon>
        <taxon>Cytophagia</taxon>
        <taxon>Cytophagales</taxon>
        <taxon>Cyclobacteriaceae</taxon>
        <taxon>Litoribacter</taxon>
    </lineage>
</organism>
<evidence type="ECO:0000313" key="3">
    <source>
        <dbReference type="EMBL" id="MBS9523314.1"/>
    </source>
</evidence>
<sequence>MVGFLRVEEFIDKHITKRERSFFSEDFESKRPLLRKEIEGKSILVIGGAGTIGSAFIKAALEFSPSRLFVVDINENGLTELTRDLRSTPCLNVPDAYKTYPMDFGSLAFQKLYLRESKFDIIANFAAHKHVRSEKDIFAIEAMLDNNVFKTKKLLELLSLRPPKHFFCVSTDKAANPINIMGASKKLMENIMLAYRNDFKITTARFANVAFSNGSLLDGYIYRIKNNQPLSCPEDIQRYFLSQQESGQLCLLATIFGQSGDVFFPKLNENQLVSFKSITEALIKELGLNIKTCNSEAEAKDYVPSSSEYPVYFFPSHTTGEKLVEEFYSPLDIINDSAFKGLGIIRNDNQVEMGKIVNVLNQIRELLDCTNAEKADLVNLLALHMGDFNHVETGKSLDQQM</sequence>
<comment type="caution">
    <text evidence="3">The sequence shown here is derived from an EMBL/GenBank/DDBJ whole genome shotgun (WGS) entry which is preliminary data.</text>
</comment>
<comment type="similarity">
    <text evidence="1">Belongs to the polysaccharide synthase family.</text>
</comment>
<dbReference type="Gene3D" id="3.40.50.720">
    <property type="entry name" value="NAD(P)-binding Rossmann-like Domain"/>
    <property type="match status" value="1"/>
</dbReference>
<dbReference type="Pfam" id="PF02719">
    <property type="entry name" value="Polysacc_synt_2"/>
    <property type="match status" value="1"/>
</dbReference>
<dbReference type="RefSeq" id="WP_213944211.1">
    <property type="nucleotide sequence ID" value="NZ_JAHCMY010000002.1"/>
</dbReference>
<dbReference type="InterPro" id="IPR003869">
    <property type="entry name" value="Polysac_CapD-like"/>
</dbReference>
<dbReference type="AlphaFoldDB" id="A0AAP2CGP4"/>
<keyword evidence="4" id="KW-1185">Reference proteome</keyword>
<proteinExistence type="inferred from homology"/>
<accession>A0AAP2CGP4</accession>
<gene>
    <name evidence="3" type="ORF">KI659_04710</name>
</gene>
<dbReference type="PANTHER" id="PTHR43318">
    <property type="entry name" value="UDP-N-ACETYLGLUCOSAMINE 4,6-DEHYDRATASE"/>
    <property type="match status" value="1"/>
</dbReference>
<feature type="domain" description="Polysaccharide biosynthesis protein CapD-like" evidence="2">
    <location>
        <begin position="43"/>
        <end position="298"/>
    </location>
</feature>
<protein>
    <submittedName>
        <fullName evidence="3">Polysaccharide biosynthesis protein</fullName>
    </submittedName>
</protein>
<reference evidence="3 4" key="1">
    <citation type="submission" date="2021-05" db="EMBL/GenBank/DDBJ databases">
        <authorList>
            <person name="Zhang Z.D."/>
            <person name="Osman G."/>
        </authorList>
    </citation>
    <scope>NUCLEOTIDE SEQUENCE [LARGE SCALE GENOMIC DNA]</scope>
    <source>
        <strain evidence="3 4">KCTC 32217</strain>
    </source>
</reference>